<keyword evidence="2" id="KW-1185">Reference proteome</keyword>
<organism evidence="1 2">
    <name type="scientific">Gigaspora margarita</name>
    <dbReference type="NCBI Taxonomy" id="4874"/>
    <lineage>
        <taxon>Eukaryota</taxon>
        <taxon>Fungi</taxon>
        <taxon>Fungi incertae sedis</taxon>
        <taxon>Mucoromycota</taxon>
        <taxon>Glomeromycotina</taxon>
        <taxon>Glomeromycetes</taxon>
        <taxon>Diversisporales</taxon>
        <taxon>Gigasporaceae</taxon>
        <taxon>Gigaspora</taxon>
    </lineage>
</organism>
<protein>
    <submittedName>
        <fullName evidence="1">14771_t:CDS:1</fullName>
    </submittedName>
</protein>
<evidence type="ECO:0000313" key="2">
    <source>
        <dbReference type="Proteomes" id="UP000789901"/>
    </source>
</evidence>
<gene>
    <name evidence="1" type="ORF">GMARGA_LOCUS35347</name>
</gene>
<reference evidence="1 2" key="1">
    <citation type="submission" date="2021-06" db="EMBL/GenBank/DDBJ databases">
        <authorList>
            <person name="Kallberg Y."/>
            <person name="Tangrot J."/>
            <person name="Rosling A."/>
        </authorList>
    </citation>
    <scope>NUCLEOTIDE SEQUENCE [LARGE SCALE GENOMIC DNA]</scope>
    <source>
        <strain evidence="1 2">120-4 pot B 10/14</strain>
    </source>
</reference>
<dbReference type="Proteomes" id="UP000789901">
    <property type="component" value="Unassembled WGS sequence"/>
</dbReference>
<proteinExistence type="predicted"/>
<name>A0ABN7WUM1_GIGMA</name>
<comment type="caution">
    <text evidence="1">The sequence shown here is derived from an EMBL/GenBank/DDBJ whole genome shotgun (WGS) entry which is preliminary data.</text>
</comment>
<sequence>MWGIPILKSSYSMTKAYSTVPQTIIHLLSISYILIEASKTLNPFNKSEFYSELFVKGNDMDPFYKFEFYSELAVKGNVMESFHFLS</sequence>
<accession>A0ABN7WUM1</accession>
<dbReference type="EMBL" id="CAJVQB010065407">
    <property type="protein sequence ID" value="CAG8841287.1"/>
    <property type="molecule type" value="Genomic_DNA"/>
</dbReference>
<evidence type="ECO:0000313" key="1">
    <source>
        <dbReference type="EMBL" id="CAG8841287.1"/>
    </source>
</evidence>
<feature type="non-terminal residue" evidence="1">
    <location>
        <position position="86"/>
    </location>
</feature>